<sequence>MSISETMNEAKKELSSDEQMLISAFKLEKLYKKHKIKIYSVLTIATLYLIGTAIMDSIEQHKLEVANSAYLTLEKEPKNKEALDELKSNNPSLFALRTYQKAIKNLDKKALKDLSTNSNKIIADLSSYHLAVLENKIANSELYEGFEQVYNASLFIKEKKIEDAKNELDSISEDSPVYNISKMIKHYTIKGQ</sequence>
<keyword evidence="1" id="KW-1133">Transmembrane helix</keyword>
<accession>A0A1W1CIW8</accession>
<protein>
    <recommendedName>
        <fullName evidence="3">Tetratricopeptide repeat-like domain-containing protein</fullName>
    </recommendedName>
</protein>
<evidence type="ECO:0008006" key="3">
    <source>
        <dbReference type="Google" id="ProtNLM"/>
    </source>
</evidence>
<dbReference type="AlphaFoldDB" id="A0A1W1CIW8"/>
<evidence type="ECO:0000313" key="2">
    <source>
        <dbReference type="EMBL" id="SFV65642.1"/>
    </source>
</evidence>
<gene>
    <name evidence="2" type="ORF">MNB_SV-14-1291</name>
</gene>
<keyword evidence="1" id="KW-0472">Membrane</keyword>
<proteinExistence type="predicted"/>
<keyword evidence="1" id="KW-0812">Transmembrane</keyword>
<feature type="transmembrane region" description="Helical" evidence="1">
    <location>
        <begin position="36"/>
        <end position="55"/>
    </location>
</feature>
<dbReference type="EMBL" id="FPHN01000190">
    <property type="protein sequence ID" value="SFV65642.1"/>
    <property type="molecule type" value="Genomic_DNA"/>
</dbReference>
<reference evidence="2" key="1">
    <citation type="submission" date="2016-10" db="EMBL/GenBank/DDBJ databases">
        <authorList>
            <person name="de Groot N.N."/>
        </authorList>
    </citation>
    <scope>NUCLEOTIDE SEQUENCE</scope>
</reference>
<name>A0A1W1CIW8_9ZZZZ</name>
<organism evidence="2">
    <name type="scientific">hydrothermal vent metagenome</name>
    <dbReference type="NCBI Taxonomy" id="652676"/>
    <lineage>
        <taxon>unclassified sequences</taxon>
        <taxon>metagenomes</taxon>
        <taxon>ecological metagenomes</taxon>
    </lineage>
</organism>
<evidence type="ECO:0000256" key="1">
    <source>
        <dbReference type="SAM" id="Phobius"/>
    </source>
</evidence>